<dbReference type="InterPro" id="IPR029063">
    <property type="entry name" value="SAM-dependent_MTases_sf"/>
</dbReference>
<evidence type="ECO:0000313" key="2">
    <source>
        <dbReference type="EMBL" id="EME41320.1"/>
    </source>
</evidence>
<evidence type="ECO:0000313" key="3">
    <source>
        <dbReference type="Proteomes" id="UP000016933"/>
    </source>
</evidence>
<reference evidence="3" key="1">
    <citation type="journal article" date="2012" name="PLoS Genet.">
        <title>The genomes of the fungal plant pathogens Cladosporium fulvum and Dothistroma septosporum reveal adaptation to different hosts and lifestyles but also signatures of common ancestry.</title>
        <authorList>
            <person name="de Wit P.J.G.M."/>
            <person name="van der Burgt A."/>
            <person name="Oekmen B."/>
            <person name="Stergiopoulos I."/>
            <person name="Abd-Elsalam K.A."/>
            <person name="Aerts A.L."/>
            <person name="Bahkali A.H."/>
            <person name="Beenen H.G."/>
            <person name="Chettri P."/>
            <person name="Cox M.P."/>
            <person name="Datema E."/>
            <person name="de Vries R.P."/>
            <person name="Dhillon B."/>
            <person name="Ganley A.R."/>
            <person name="Griffiths S.A."/>
            <person name="Guo Y."/>
            <person name="Hamelin R.C."/>
            <person name="Henrissat B."/>
            <person name="Kabir M.S."/>
            <person name="Jashni M.K."/>
            <person name="Kema G."/>
            <person name="Klaubauf S."/>
            <person name="Lapidus A."/>
            <person name="Levasseur A."/>
            <person name="Lindquist E."/>
            <person name="Mehrabi R."/>
            <person name="Ohm R.A."/>
            <person name="Owen T.J."/>
            <person name="Salamov A."/>
            <person name="Schwelm A."/>
            <person name="Schijlen E."/>
            <person name="Sun H."/>
            <person name="van den Burg H.A."/>
            <person name="van Ham R.C.H.J."/>
            <person name="Zhang S."/>
            <person name="Goodwin S.B."/>
            <person name="Grigoriev I.V."/>
            <person name="Collemare J."/>
            <person name="Bradshaw R.E."/>
        </authorList>
    </citation>
    <scope>NUCLEOTIDE SEQUENCE [LARGE SCALE GENOMIC DNA]</scope>
    <source>
        <strain evidence="3">NZE10 / CBS 128990</strain>
    </source>
</reference>
<dbReference type="PANTHER" id="PTHR43861:SF3">
    <property type="entry name" value="PUTATIVE (AFU_ORTHOLOGUE AFUA_2G14390)-RELATED"/>
    <property type="match status" value="1"/>
</dbReference>
<dbReference type="STRING" id="675120.N1PIF7"/>
<dbReference type="Proteomes" id="UP000016933">
    <property type="component" value="Unassembled WGS sequence"/>
</dbReference>
<dbReference type="Pfam" id="PF13489">
    <property type="entry name" value="Methyltransf_23"/>
    <property type="match status" value="1"/>
</dbReference>
<accession>N1PIF7</accession>
<keyword evidence="3" id="KW-1185">Reference proteome</keyword>
<dbReference type="eggNOG" id="KOG1270">
    <property type="taxonomic scope" value="Eukaryota"/>
</dbReference>
<dbReference type="HOGENOM" id="CLU_037990_1_2_1"/>
<dbReference type="GO" id="GO:0016740">
    <property type="term" value="F:transferase activity"/>
    <property type="evidence" value="ECO:0007669"/>
    <property type="project" value="UniProtKB-KW"/>
</dbReference>
<dbReference type="EMBL" id="KB446542">
    <property type="protein sequence ID" value="EME41320.1"/>
    <property type="molecule type" value="Genomic_DNA"/>
</dbReference>
<proteinExistence type="predicted"/>
<evidence type="ECO:0000256" key="1">
    <source>
        <dbReference type="ARBA" id="ARBA00022679"/>
    </source>
</evidence>
<organism evidence="2 3">
    <name type="scientific">Dothistroma septosporum (strain NZE10 / CBS 128990)</name>
    <name type="common">Red band needle blight fungus</name>
    <name type="synonym">Mycosphaerella pini</name>
    <dbReference type="NCBI Taxonomy" id="675120"/>
    <lineage>
        <taxon>Eukaryota</taxon>
        <taxon>Fungi</taxon>
        <taxon>Dikarya</taxon>
        <taxon>Ascomycota</taxon>
        <taxon>Pezizomycotina</taxon>
        <taxon>Dothideomycetes</taxon>
        <taxon>Dothideomycetidae</taxon>
        <taxon>Mycosphaerellales</taxon>
        <taxon>Mycosphaerellaceae</taxon>
        <taxon>Dothistroma</taxon>
    </lineage>
</organism>
<name>N1PIF7_DOTSN</name>
<dbReference type="SUPFAM" id="SSF53335">
    <property type="entry name" value="S-adenosyl-L-methionine-dependent methyltransferases"/>
    <property type="match status" value="1"/>
</dbReference>
<protein>
    <recommendedName>
        <fullName evidence="4">S-adenosyl-L-methionine-dependent methyltransferase</fullName>
    </recommendedName>
</protein>
<keyword evidence="1" id="KW-0808">Transferase</keyword>
<dbReference type="Gene3D" id="3.40.50.150">
    <property type="entry name" value="Vaccinia Virus protein VP39"/>
    <property type="match status" value="1"/>
</dbReference>
<reference evidence="2 3" key="2">
    <citation type="journal article" date="2012" name="PLoS Pathog.">
        <title>Diverse lifestyles and strategies of plant pathogenesis encoded in the genomes of eighteen Dothideomycetes fungi.</title>
        <authorList>
            <person name="Ohm R.A."/>
            <person name="Feau N."/>
            <person name="Henrissat B."/>
            <person name="Schoch C.L."/>
            <person name="Horwitz B.A."/>
            <person name="Barry K.W."/>
            <person name="Condon B.J."/>
            <person name="Copeland A.C."/>
            <person name="Dhillon B."/>
            <person name="Glaser F."/>
            <person name="Hesse C.N."/>
            <person name="Kosti I."/>
            <person name="LaButti K."/>
            <person name="Lindquist E.A."/>
            <person name="Lucas S."/>
            <person name="Salamov A.A."/>
            <person name="Bradshaw R.E."/>
            <person name="Ciuffetti L."/>
            <person name="Hamelin R.C."/>
            <person name="Kema G.H.J."/>
            <person name="Lawrence C."/>
            <person name="Scott J.A."/>
            <person name="Spatafora J.W."/>
            <person name="Turgeon B.G."/>
            <person name="de Wit P.J.G.M."/>
            <person name="Zhong S."/>
            <person name="Goodwin S.B."/>
            <person name="Grigoriev I.V."/>
        </authorList>
    </citation>
    <scope>NUCLEOTIDE SEQUENCE [LARGE SCALE GENOMIC DNA]</scope>
    <source>
        <strain evidence="3">NZE10 / CBS 128990</strain>
    </source>
</reference>
<gene>
    <name evidence="2" type="ORF">DOTSEDRAFT_81671</name>
</gene>
<dbReference type="CDD" id="cd02440">
    <property type="entry name" value="AdoMet_MTases"/>
    <property type="match status" value="1"/>
</dbReference>
<dbReference type="PANTHER" id="PTHR43861">
    <property type="entry name" value="TRANS-ACONITATE 2-METHYLTRANSFERASE-RELATED"/>
    <property type="match status" value="1"/>
</dbReference>
<dbReference type="AlphaFoldDB" id="N1PIF7"/>
<dbReference type="OrthoDB" id="66144at2759"/>
<dbReference type="OMA" id="PFLVCEG"/>
<evidence type="ECO:0008006" key="4">
    <source>
        <dbReference type="Google" id="ProtNLM"/>
    </source>
</evidence>
<sequence length="267" mass="28866">MASAVSNLAASNNTRFNAEAAAWDSRPFVHEASQGASKAIRDLLATRAEDKPTKRLDVLEIGCGTGILSFLLAPFVQRIVAVDAAKGMIDVLKEKLTKPDAPKNIVPLTLLLDDPEDAALPPADPLDVNGSSGPRQKFDLITSHLVLHHIPDLVPVLETMYACLAQGGRIMLTDFEDFGPEARRFHPASKMDGVARHGINARWMEAILLQVGFADVEVEPRWTMTKNVEQFDGEFGGGYGGAASAFDSTGKGEDMQFPFLVCYGVKT</sequence>